<organism evidence="2 3">
    <name type="scientific">Oldenlandia corymbosa var. corymbosa</name>
    <dbReference type="NCBI Taxonomy" id="529605"/>
    <lineage>
        <taxon>Eukaryota</taxon>
        <taxon>Viridiplantae</taxon>
        <taxon>Streptophyta</taxon>
        <taxon>Embryophyta</taxon>
        <taxon>Tracheophyta</taxon>
        <taxon>Spermatophyta</taxon>
        <taxon>Magnoliopsida</taxon>
        <taxon>eudicotyledons</taxon>
        <taxon>Gunneridae</taxon>
        <taxon>Pentapetalae</taxon>
        <taxon>asterids</taxon>
        <taxon>lamiids</taxon>
        <taxon>Gentianales</taxon>
        <taxon>Rubiaceae</taxon>
        <taxon>Rubioideae</taxon>
        <taxon>Spermacoceae</taxon>
        <taxon>Hedyotis-Oldenlandia complex</taxon>
        <taxon>Oldenlandia</taxon>
    </lineage>
</organism>
<evidence type="ECO:0000313" key="2">
    <source>
        <dbReference type="EMBL" id="CAI9092818.1"/>
    </source>
</evidence>
<evidence type="ECO:0000313" key="3">
    <source>
        <dbReference type="Proteomes" id="UP001161247"/>
    </source>
</evidence>
<sequence length="126" mass="14546">MHKAYSKLEDLCEELGGGFTHQCLQVIQFVGWNGVQTEVQLADYLIKSAPQLEKLILDLRIPESKQTEAGWMSEDYHYSERNWQGRADALLCAKQFEINFQKRFPKARLIIVHRLQSSDTETTSIS</sequence>
<reference evidence="2" key="1">
    <citation type="submission" date="2023-03" db="EMBL/GenBank/DDBJ databases">
        <authorList>
            <person name="Julca I."/>
        </authorList>
    </citation>
    <scope>NUCLEOTIDE SEQUENCE</scope>
</reference>
<feature type="domain" description="FBD" evidence="1">
    <location>
        <begin position="23"/>
        <end position="57"/>
    </location>
</feature>
<dbReference type="Proteomes" id="UP001161247">
    <property type="component" value="Chromosome 2"/>
</dbReference>
<accession>A0AAV1CDX6</accession>
<evidence type="ECO:0000259" key="1">
    <source>
        <dbReference type="Pfam" id="PF08387"/>
    </source>
</evidence>
<keyword evidence="3" id="KW-1185">Reference proteome</keyword>
<dbReference type="InterPro" id="IPR006566">
    <property type="entry name" value="FBD"/>
</dbReference>
<proteinExistence type="predicted"/>
<dbReference type="Pfam" id="PF08387">
    <property type="entry name" value="FBD"/>
    <property type="match status" value="1"/>
</dbReference>
<protein>
    <submittedName>
        <fullName evidence="2">OLC1v1028155C1</fullName>
    </submittedName>
</protein>
<dbReference type="AlphaFoldDB" id="A0AAV1CDX6"/>
<gene>
    <name evidence="2" type="ORF">OLC1_LOCUS4391</name>
</gene>
<dbReference type="EMBL" id="OX459119">
    <property type="protein sequence ID" value="CAI9092818.1"/>
    <property type="molecule type" value="Genomic_DNA"/>
</dbReference>
<name>A0AAV1CDX6_OLDCO</name>